<dbReference type="GeneID" id="66066594"/>
<feature type="transmembrane region" description="Helical" evidence="7">
    <location>
        <begin position="209"/>
        <end position="228"/>
    </location>
</feature>
<proteinExistence type="inferred from homology"/>
<dbReference type="InterPro" id="IPR052337">
    <property type="entry name" value="SAT4-like"/>
</dbReference>
<dbReference type="GO" id="GO:0016020">
    <property type="term" value="C:membrane"/>
    <property type="evidence" value="ECO:0007669"/>
    <property type="project" value="UniProtKB-SubCell"/>
</dbReference>
<dbReference type="OrthoDB" id="444631at2759"/>
<feature type="region of interest" description="Disordered" evidence="6">
    <location>
        <begin position="321"/>
        <end position="343"/>
    </location>
</feature>
<feature type="transmembrane region" description="Helical" evidence="7">
    <location>
        <begin position="271"/>
        <end position="298"/>
    </location>
</feature>
<evidence type="ECO:0000256" key="7">
    <source>
        <dbReference type="SAM" id="Phobius"/>
    </source>
</evidence>
<evidence type="ECO:0000313" key="10">
    <source>
        <dbReference type="Proteomes" id="UP000027002"/>
    </source>
</evidence>
<dbReference type="PANTHER" id="PTHR33048:SF47">
    <property type="entry name" value="INTEGRAL MEMBRANE PROTEIN-RELATED"/>
    <property type="match status" value="1"/>
</dbReference>
<organism evidence="9 10">
    <name type="scientific">Ustilaginoidea virens</name>
    <name type="common">Rice false smut fungus</name>
    <name type="synonym">Villosiclava virens</name>
    <dbReference type="NCBI Taxonomy" id="1159556"/>
    <lineage>
        <taxon>Eukaryota</taxon>
        <taxon>Fungi</taxon>
        <taxon>Dikarya</taxon>
        <taxon>Ascomycota</taxon>
        <taxon>Pezizomycotina</taxon>
        <taxon>Sordariomycetes</taxon>
        <taxon>Hypocreomycetidae</taxon>
        <taxon>Hypocreales</taxon>
        <taxon>Clavicipitaceae</taxon>
        <taxon>Ustilaginoidea</taxon>
    </lineage>
</organism>
<accession>A0A8E5HTX9</accession>
<evidence type="ECO:0000256" key="4">
    <source>
        <dbReference type="ARBA" id="ARBA00023136"/>
    </source>
</evidence>
<feature type="transmembrane region" description="Helical" evidence="7">
    <location>
        <begin position="20"/>
        <end position="42"/>
    </location>
</feature>
<dbReference type="PANTHER" id="PTHR33048">
    <property type="entry name" value="PTH11-LIKE INTEGRAL MEMBRANE PROTEIN (AFU_ORTHOLOGUE AFUA_5G11245)"/>
    <property type="match status" value="1"/>
</dbReference>
<keyword evidence="2 7" id="KW-0812">Transmembrane</keyword>
<dbReference type="KEGG" id="uvi:66066594"/>
<protein>
    <recommendedName>
        <fullName evidence="8">Rhodopsin domain-containing protein</fullName>
    </recommendedName>
</protein>
<feature type="transmembrane region" description="Helical" evidence="7">
    <location>
        <begin position="63"/>
        <end position="87"/>
    </location>
</feature>
<feature type="transmembrane region" description="Helical" evidence="7">
    <location>
        <begin position="240"/>
        <end position="259"/>
    </location>
</feature>
<evidence type="ECO:0000256" key="5">
    <source>
        <dbReference type="ARBA" id="ARBA00038359"/>
    </source>
</evidence>
<dbReference type="Proteomes" id="UP000027002">
    <property type="component" value="Chromosome 4"/>
</dbReference>
<comment type="subcellular location">
    <subcellularLocation>
        <location evidence="1">Membrane</location>
        <topology evidence="1">Multi-pass membrane protein</topology>
    </subcellularLocation>
</comment>
<evidence type="ECO:0000256" key="3">
    <source>
        <dbReference type="ARBA" id="ARBA00022989"/>
    </source>
</evidence>
<evidence type="ECO:0000256" key="1">
    <source>
        <dbReference type="ARBA" id="ARBA00004141"/>
    </source>
</evidence>
<dbReference type="RefSeq" id="XP_042999247.1">
    <property type="nucleotide sequence ID" value="XM_043143314.1"/>
</dbReference>
<evidence type="ECO:0000256" key="2">
    <source>
        <dbReference type="ARBA" id="ARBA00022692"/>
    </source>
</evidence>
<feature type="transmembrane region" description="Helical" evidence="7">
    <location>
        <begin position="112"/>
        <end position="134"/>
    </location>
</feature>
<dbReference type="Pfam" id="PF20684">
    <property type="entry name" value="Fung_rhodopsin"/>
    <property type="match status" value="1"/>
</dbReference>
<evidence type="ECO:0000313" key="9">
    <source>
        <dbReference type="EMBL" id="QUC21574.1"/>
    </source>
</evidence>
<dbReference type="EMBL" id="CP072756">
    <property type="protein sequence ID" value="QUC21574.1"/>
    <property type="molecule type" value="Genomic_DNA"/>
</dbReference>
<dbReference type="InterPro" id="IPR049326">
    <property type="entry name" value="Rhodopsin_dom_fungi"/>
</dbReference>
<feature type="transmembrane region" description="Helical" evidence="7">
    <location>
        <begin position="146"/>
        <end position="169"/>
    </location>
</feature>
<evidence type="ECO:0000256" key="6">
    <source>
        <dbReference type="SAM" id="MobiDB-lite"/>
    </source>
</evidence>
<reference evidence="9" key="1">
    <citation type="submission" date="2020-03" db="EMBL/GenBank/DDBJ databases">
        <title>A mixture of massive structural variations and highly conserved coding sequences in Ustilaginoidea virens genome.</title>
        <authorList>
            <person name="Zhang K."/>
            <person name="Zhao Z."/>
            <person name="Zhang Z."/>
            <person name="Li Y."/>
            <person name="Hsiang T."/>
            <person name="Sun W."/>
        </authorList>
    </citation>
    <scope>NUCLEOTIDE SEQUENCE</scope>
    <source>
        <strain evidence="9">UV-8b</strain>
    </source>
</reference>
<keyword evidence="10" id="KW-1185">Reference proteome</keyword>
<evidence type="ECO:0000259" key="8">
    <source>
        <dbReference type="Pfam" id="PF20684"/>
    </source>
</evidence>
<dbReference type="AlphaFoldDB" id="A0A8E5HTX9"/>
<sequence length="397" mass="44454">MATSVLTPAQRALYGQDRRHQLFVTLVSLFTVNNLVVGGRLWANWKAHYRHHRSPRRVFAEDYFIFLSALCINAVIGNLIAATYYGLGLHSWRINAEDADFPSNLSHTFKHVWITMLLTGPTFTLIKLTLLFFYRRLFLVNHGWLWIAWWANLVYVLLWLVGATGFYLFQCWPPQWYFLQYYQRYNRPPPYPLAGQCNATTVRNVSIPLIFGLLSDVMILVLPVATICRLNMTTRHKLGLSLVFSVGLVACALDLVRIVELNIDTDDKVDPSYGVVIFLILSAATEVAAVVCACMPVIGPQAWKYYKRNRASYGGFGRKRFSRGGGPGGPAARFKQPSGSAEDETREATIGLSRIQVQASGTAEAQPALVDDGAIWVHNEFKITVDESDAATAVAAE</sequence>
<name>A0A8E5HTX9_USTVR</name>
<feature type="domain" description="Rhodopsin" evidence="8">
    <location>
        <begin position="55"/>
        <end position="299"/>
    </location>
</feature>
<gene>
    <name evidence="9" type="ORF">UV8b_05817</name>
</gene>
<keyword evidence="4 7" id="KW-0472">Membrane</keyword>
<comment type="similarity">
    <text evidence="5">Belongs to the SAT4 family.</text>
</comment>
<keyword evidence="3 7" id="KW-1133">Transmembrane helix</keyword>